<evidence type="ECO:0000313" key="2">
    <source>
        <dbReference type="Proteomes" id="UP001165080"/>
    </source>
</evidence>
<sequence length="172" mass="19116">MCATPRLRDAERITCIMVTGKDASRVPLALQAISNFLDQSYPAKRLLIINHGPTKLKDTFLAASCTGCMRDCTSLLDELMVTKGAHGMFATLGELRNFALGKLQPRLVWRSRIPRGSVHVLARQDPRVRYLGDKDTMEDVRLLADYAALGLKVVTIENVNDVPPLYVRLVHG</sequence>
<dbReference type="Proteomes" id="UP001165080">
    <property type="component" value="Unassembled WGS sequence"/>
</dbReference>
<evidence type="ECO:0000313" key="1">
    <source>
        <dbReference type="EMBL" id="GLC54531.1"/>
    </source>
</evidence>
<keyword evidence="2" id="KW-1185">Reference proteome</keyword>
<reference evidence="1 2" key="1">
    <citation type="journal article" date="2023" name="Commun. Biol.">
        <title>Reorganization of the ancestral sex-determining regions during the evolution of trioecy in Pleodorina starrii.</title>
        <authorList>
            <person name="Takahashi K."/>
            <person name="Suzuki S."/>
            <person name="Kawai-Toyooka H."/>
            <person name="Yamamoto K."/>
            <person name="Hamaji T."/>
            <person name="Ootsuki R."/>
            <person name="Yamaguchi H."/>
            <person name="Kawachi M."/>
            <person name="Higashiyama T."/>
            <person name="Nozaki H."/>
        </authorList>
    </citation>
    <scope>NUCLEOTIDE SEQUENCE [LARGE SCALE GENOMIC DNA]</scope>
    <source>
        <strain evidence="1 2">NIES-4479</strain>
    </source>
</reference>
<dbReference type="AlphaFoldDB" id="A0A9W6BND6"/>
<organism evidence="1 2">
    <name type="scientific">Pleodorina starrii</name>
    <dbReference type="NCBI Taxonomy" id="330485"/>
    <lineage>
        <taxon>Eukaryota</taxon>
        <taxon>Viridiplantae</taxon>
        <taxon>Chlorophyta</taxon>
        <taxon>core chlorophytes</taxon>
        <taxon>Chlorophyceae</taxon>
        <taxon>CS clade</taxon>
        <taxon>Chlamydomonadales</taxon>
        <taxon>Volvocaceae</taxon>
        <taxon>Pleodorina</taxon>
    </lineage>
</organism>
<name>A0A9W6BND6_9CHLO</name>
<protein>
    <submittedName>
        <fullName evidence="1">Uncharacterized protein</fullName>
    </submittedName>
</protein>
<proteinExistence type="predicted"/>
<accession>A0A9W6BND6</accession>
<comment type="caution">
    <text evidence="1">The sequence shown here is derived from an EMBL/GenBank/DDBJ whole genome shotgun (WGS) entry which is preliminary data.</text>
</comment>
<gene>
    <name evidence="1" type="primary">PLESTB001418</name>
    <name evidence="1" type="ORF">PLESTB_000876500</name>
</gene>
<dbReference type="EMBL" id="BRXU01000010">
    <property type="protein sequence ID" value="GLC54531.1"/>
    <property type="molecule type" value="Genomic_DNA"/>
</dbReference>